<dbReference type="RefSeq" id="WP_184325301.1">
    <property type="nucleotide sequence ID" value="NZ_JACHLZ010000001.1"/>
</dbReference>
<comment type="caution">
    <text evidence="1">The sequence shown here is derived from an EMBL/GenBank/DDBJ whole genome shotgun (WGS) entry which is preliminary data.</text>
</comment>
<keyword evidence="2" id="KW-1185">Reference proteome</keyword>
<organism evidence="1 2">
    <name type="scientific">Brachybacterium aquaticum</name>
    <dbReference type="NCBI Taxonomy" id="1432564"/>
    <lineage>
        <taxon>Bacteria</taxon>
        <taxon>Bacillati</taxon>
        <taxon>Actinomycetota</taxon>
        <taxon>Actinomycetes</taxon>
        <taxon>Micrococcales</taxon>
        <taxon>Dermabacteraceae</taxon>
        <taxon>Brachybacterium</taxon>
    </lineage>
</organism>
<sequence length="127" mass="14492">MLLILPWIQSLHQNRGDSDVRKVEQFRARFASGRDGRNAVVHSRWVFGAQPSDPEIILGIRYKIMKKPAGEVATLSIQDVPDSEREQIYVEHTLSSLKRLLRRDVGTMQIGQQAYTEVMMTWAAGQL</sequence>
<evidence type="ECO:0000313" key="2">
    <source>
        <dbReference type="Proteomes" id="UP000588158"/>
    </source>
</evidence>
<name>A0A841AFL3_9MICO</name>
<dbReference type="EMBL" id="JACHLZ010000001">
    <property type="protein sequence ID" value="MBB5831904.1"/>
    <property type="molecule type" value="Genomic_DNA"/>
</dbReference>
<proteinExistence type="predicted"/>
<gene>
    <name evidence="1" type="ORF">HNR70_001717</name>
</gene>
<accession>A0A841AFL3</accession>
<dbReference type="AlphaFoldDB" id="A0A841AFL3"/>
<protein>
    <submittedName>
        <fullName evidence="1">Uncharacterized protein</fullName>
    </submittedName>
</protein>
<evidence type="ECO:0000313" key="1">
    <source>
        <dbReference type="EMBL" id="MBB5831904.1"/>
    </source>
</evidence>
<dbReference type="Proteomes" id="UP000588158">
    <property type="component" value="Unassembled WGS sequence"/>
</dbReference>
<reference evidence="1 2" key="1">
    <citation type="submission" date="2020-08" db="EMBL/GenBank/DDBJ databases">
        <title>Sequencing the genomes of 1000 actinobacteria strains.</title>
        <authorList>
            <person name="Klenk H.-P."/>
        </authorList>
    </citation>
    <scope>NUCLEOTIDE SEQUENCE [LARGE SCALE GENOMIC DNA]</scope>
    <source>
        <strain evidence="1 2">DSM 28796</strain>
    </source>
</reference>